<dbReference type="Proteomes" id="UP001642540">
    <property type="component" value="Unassembled WGS sequence"/>
</dbReference>
<dbReference type="InterPro" id="IPR038441">
    <property type="entry name" value="THAP_Znf_sf"/>
</dbReference>
<accession>A0ABP1R0W9</accession>
<keyword evidence="8 12" id="KW-0238">DNA-binding</keyword>
<dbReference type="Pfam" id="PF05485">
    <property type="entry name" value="THAP"/>
    <property type="match status" value="1"/>
</dbReference>
<keyword evidence="10" id="KW-0539">Nucleus</keyword>
<evidence type="ECO:0000256" key="9">
    <source>
        <dbReference type="ARBA" id="ARBA00023163"/>
    </source>
</evidence>
<keyword evidence="6" id="KW-0805">Transcription regulation</keyword>
<dbReference type="Gene3D" id="6.20.210.20">
    <property type="entry name" value="THAP domain"/>
    <property type="match status" value="1"/>
</dbReference>
<evidence type="ECO:0000256" key="4">
    <source>
        <dbReference type="ARBA" id="ARBA00022771"/>
    </source>
</evidence>
<evidence type="ECO:0000256" key="7">
    <source>
        <dbReference type="ARBA" id="ARBA00023054"/>
    </source>
</evidence>
<protein>
    <recommendedName>
        <fullName evidence="14">THAP-type domain-containing protein</fullName>
    </recommendedName>
</protein>
<evidence type="ECO:0000256" key="1">
    <source>
        <dbReference type="ARBA" id="ARBA00004642"/>
    </source>
</evidence>
<keyword evidence="3" id="KW-0479">Metal-binding</keyword>
<evidence type="ECO:0000256" key="5">
    <source>
        <dbReference type="ARBA" id="ARBA00022833"/>
    </source>
</evidence>
<evidence type="ECO:0000256" key="10">
    <source>
        <dbReference type="ARBA" id="ARBA00023242"/>
    </source>
</evidence>
<evidence type="ECO:0000256" key="6">
    <source>
        <dbReference type="ARBA" id="ARBA00023015"/>
    </source>
</evidence>
<keyword evidence="4 12" id="KW-0863">Zinc-finger</keyword>
<dbReference type="InterPro" id="IPR026516">
    <property type="entry name" value="THAP1/10"/>
</dbReference>
<comment type="similarity">
    <text evidence="2">Belongs to the THAP1 family.</text>
</comment>
<organism evidence="15 16">
    <name type="scientific">Orchesella dallaii</name>
    <dbReference type="NCBI Taxonomy" id="48710"/>
    <lineage>
        <taxon>Eukaryota</taxon>
        <taxon>Metazoa</taxon>
        <taxon>Ecdysozoa</taxon>
        <taxon>Arthropoda</taxon>
        <taxon>Hexapoda</taxon>
        <taxon>Collembola</taxon>
        <taxon>Entomobryomorpha</taxon>
        <taxon>Entomobryoidea</taxon>
        <taxon>Orchesellidae</taxon>
        <taxon>Orchesellinae</taxon>
        <taxon>Orchesella</taxon>
    </lineage>
</organism>
<dbReference type="PANTHER" id="PTHR46600:SF1">
    <property type="entry name" value="THAP DOMAIN-CONTAINING PROTEIN 1"/>
    <property type="match status" value="1"/>
</dbReference>
<feature type="compositionally biased region" description="Low complexity" evidence="13">
    <location>
        <begin position="120"/>
        <end position="140"/>
    </location>
</feature>
<evidence type="ECO:0000256" key="8">
    <source>
        <dbReference type="ARBA" id="ARBA00023125"/>
    </source>
</evidence>
<evidence type="ECO:0000313" key="15">
    <source>
        <dbReference type="EMBL" id="CAL8117074.1"/>
    </source>
</evidence>
<feature type="compositionally biased region" description="Basic and acidic residues" evidence="13">
    <location>
        <begin position="296"/>
        <end position="310"/>
    </location>
</feature>
<dbReference type="SMART" id="SM00980">
    <property type="entry name" value="THAP"/>
    <property type="match status" value="1"/>
</dbReference>
<evidence type="ECO:0000256" key="2">
    <source>
        <dbReference type="ARBA" id="ARBA00006177"/>
    </source>
</evidence>
<evidence type="ECO:0000256" key="12">
    <source>
        <dbReference type="PROSITE-ProRule" id="PRU00309"/>
    </source>
</evidence>
<gene>
    <name evidence="15" type="ORF">ODALV1_LOCUS17522</name>
</gene>
<feature type="region of interest" description="Disordered" evidence="13">
    <location>
        <begin position="110"/>
        <end position="141"/>
    </location>
</feature>
<dbReference type="PANTHER" id="PTHR46600">
    <property type="entry name" value="THAP DOMAIN-CONTAINING"/>
    <property type="match status" value="1"/>
</dbReference>
<comment type="caution">
    <text evidence="15">The sequence shown here is derived from an EMBL/GenBank/DDBJ whole genome shotgun (WGS) entry which is preliminary data.</text>
</comment>
<keyword evidence="9" id="KW-0804">Transcription</keyword>
<evidence type="ECO:0000313" key="16">
    <source>
        <dbReference type="Proteomes" id="UP001642540"/>
    </source>
</evidence>
<keyword evidence="11" id="KW-0131">Cell cycle</keyword>
<dbReference type="EMBL" id="CAXLJM020000053">
    <property type="protein sequence ID" value="CAL8117074.1"/>
    <property type="molecule type" value="Genomic_DNA"/>
</dbReference>
<feature type="region of interest" description="Disordered" evidence="13">
    <location>
        <begin position="279"/>
        <end position="325"/>
    </location>
</feature>
<evidence type="ECO:0000259" key="14">
    <source>
        <dbReference type="PROSITE" id="PS50950"/>
    </source>
</evidence>
<dbReference type="InterPro" id="IPR006612">
    <property type="entry name" value="THAP_Znf"/>
</dbReference>
<dbReference type="SMART" id="SM00692">
    <property type="entry name" value="DM3"/>
    <property type="match status" value="1"/>
</dbReference>
<sequence>MYNKKKRCIVCQKNKSKDDAESNISLFSFPSSPSKREAWIEALDLKDTGIKSSSKVCEIHFSKKQFIRDRLKPGAVPSLTARLKREKIEKSIVPVPALLLTPVSVLVTPPACNDDKNDNSTETLSIPSSSSGANALSGLPKGPNYGVTTNPIYSNETPASDNEPIPDSLKQFLLDSLKTEVATKVLKDSLSLHTFCDKFLSEIVSWKRNKLKIKEGSGQQREEHNEHVQLDEMEERIVTKQEYVETETVEDPVQFAYPLLSLKVEENDDGCLQQVKVEVEPNGDIGDDSDDGDPLGFEKGKGDNSMETKRCPNSKQEFMEWHDES</sequence>
<feature type="domain" description="THAP-type" evidence="14">
    <location>
        <begin position="1"/>
        <end position="80"/>
    </location>
</feature>
<keyword evidence="7" id="KW-0175">Coiled coil</keyword>
<evidence type="ECO:0000256" key="13">
    <source>
        <dbReference type="SAM" id="MobiDB-lite"/>
    </source>
</evidence>
<evidence type="ECO:0000256" key="3">
    <source>
        <dbReference type="ARBA" id="ARBA00022723"/>
    </source>
</evidence>
<evidence type="ECO:0000256" key="11">
    <source>
        <dbReference type="ARBA" id="ARBA00023306"/>
    </source>
</evidence>
<reference evidence="15 16" key="1">
    <citation type="submission" date="2024-08" db="EMBL/GenBank/DDBJ databases">
        <authorList>
            <person name="Cucini C."/>
            <person name="Frati F."/>
        </authorList>
    </citation>
    <scope>NUCLEOTIDE SEQUENCE [LARGE SCALE GENOMIC DNA]</scope>
</reference>
<keyword evidence="16" id="KW-1185">Reference proteome</keyword>
<dbReference type="SUPFAM" id="SSF57716">
    <property type="entry name" value="Glucocorticoid receptor-like (DNA-binding domain)"/>
    <property type="match status" value="1"/>
</dbReference>
<keyword evidence="5" id="KW-0862">Zinc</keyword>
<comment type="subcellular location">
    <subcellularLocation>
        <location evidence="1">Nucleus</location>
        <location evidence="1">Nucleoplasm</location>
    </subcellularLocation>
</comment>
<proteinExistence type="inferred from homology"/>
<dbReference type="PROSITE" id="PS50950">
    <property type="entry name" value="ZF_THAP"/>
    <property type="match status" value="1"/>
</dbReference>
<name>A0ABP1R0W9_9HEXA</name>